<dbReference type="InterPro" id="IPR020846">
    <property type="entry name" value="MFS_dom"/>
</dbReference>
<dbReference type="EMBL" id="MU004240">
    <property type="protein sequence ID" value="KAF2665415.1"/>
    <property type="molecule type" value="Genomic_DNA"/>
</dbReference>
<evidence type="ECO:0000313" key="10">
    <source>
        <dbReference type="Proteomes" id="UP000799302"/>
    </source>
</evidence>
<feature type="transmembrane region" description="Helical" evidence="7">
    <location>
        <begin position="112"/>
        <end position="132"/>
    </location>
</feature>
<organism evidence="9 10">
    <name type="scientific">Microthyrium microscopicum</name>
    <dbReference type="NCBI Taxonomy" id="703497"/>
    <lineage>
        <taxon>Eukaryota</taxon>
        <taxon>Fungi</taxon>
        <taxon>Dikarya</taxon>
        <taxon>Ascomycota</taxon>
        <taxon>Pezizomycotina</taxon>
        <taxon>Dothideomycetes</taxon>
        <taxon>Dothideomycetes incertae sedis</taxon>
        <taxon>Microthyriales</taxon>
        <taxon>Microthyriaceae</taxon>
        <taxon>Microthyrium</taxon>
    </lineage>
</organism>
<comment type="similarity">
    <text evidence="2">Belongs to the major facilitator superfamily. Sugar transporter (TC 2.A.1.1) family.</text>
</comment>
<comment type="subcellular location">
    <subcellularLocation>
        <location evidence="1">Membrane</location>
        <topology evidence="1">Multi-pass membrane protein</topology>
    </subcellularLocation>
</comment>
<dbReference type="OrthoDB" id="6612291at2759"/>
<feature type="domain" description="Major facilitator superfamily (MFS) profile" evidence="8">
    <location>
        <begin position="13"/>
        <end position="455"/>
    </location>
</feature>
<dbReference type="InterPro" id="IPR005828">
    <property type="entry name" value="MFS_sugar_transport-like"/>
</dbReference>
<dbReference type="SUPFAM" id="SSF103473">
    <property type="entry name" value="MFS general substrate transporter"/>
    <property type="match status" value="1"/>
</dbReference>
<dbReference type="PRINTS" id="PR00171">
    <property type="entry name" value="SUGRTRNSPORT"/>
</dbReference>
<name>A0A6A6TZB3_9PEZI</name>
<feature type="transmembrane region" description="Helical" evidence="7">
    <location>
        <begin position="144"/>
        <end position="169"/>
    </location>
</feature>
<accession>A0A6A6TZB3</accession>
<dbReference type="AlphaFoldDB" id="A0A6A6TZB3"/>
<evidence type="ECO:0000313" key="9">
    <source>
        <dbReference type="EMBL" id="KAF2665415.1"/>
    </source>
</evidence>
<dbReference type="PANTHER" id="PTHR48022">
    <property type="entry name" value="PLASTIDIC GLUCOSE TRANSPORTER 4"/>
    <property type="match status" value="1"/>
</dbReference>
<protein>
    <submittedName>
        <fullName evidence="9">General substrate transporter</fullName>
    </submittedName>
</protein>
<dbReference type="PANTHER" id="PTHR48022:SF11">
    <property type="entry name" value="MONOSACCHARIDE TRANSPORTER (HXT8), PUTATIVE (AFU_ORTHOLOGUE AFUA_2G08120)-RELATED"/>
    <property type="match status" value="1"/>
</dbReference>
<evidence type="ECO:0000256" key="3">
    <source>
        <dbReference type="ARBA" id="ARBA00022448"/>
    </source>
</evidence>
<keyword evidence="3" id="KW-0813">Transport</keyword>
<dbReference type="Gene3D" id="1.20.1250.20">
    <property type="entry name" value="MFS general substrate transporter like domains"/>
    <property type="match status" value="1"/>
</dbReference>
<evidence type="ECO:0000256" key="4">
    <source>
        <dbReference type="ARBA" id="ARBA00022692"/>
    </source>
</evidence>
<dbReference type="InterPro" id="IPR003663">
    <property type="entry name" value="Sugar/inositol_transpt"/>
</dbReference>
<feature type="transmembrane region" description="Helical" evidence="7">
    <location>
        <begin position="402"/>
        <end position="421"/>
    </location>
</feature>
<dbReference type="PROSITE" id="PS00217">
    <property type="entry name" value="SUGAR_TRANSPORT_2"/>
    <property type="match status" value="1"/>
</dbReference>
<keyword evidence="6 7" id="KW-0472">Membrane</keyword>
<gene>
    <name evidence="9" type="ORF">BT63DRAFT_65530</name>
</gene>
<dbReference type="InterPro" id="IPR005829">
    <property type="entry name" value="Sugar_transporter_CS"/>
</dbReference>
<feature type="transmembrane region" description="Helical" evidence="7">
    <location>
        <begin position="56"/>
        <end position="78"/>
    </location>
</feature>
<reference evidence="9" key="1">
    <citation type="journal article" date="2020" name="Stud. Mycol.">
        <title>101 Dothideomycetes genomes: a test case for predicting lifestyles and emergence of pathogens.</title>
        <authorList>
            <person name="Haridas S."/>
            <person name="Albert R."/>
            <person name="Binder M."/>
            <person name="Bloem J."/>
            <person name="Labutti K."/>
            <person name="Salamov A."/>
            <person name="Andreopoulos B."/>
            <person name="Baker S."/>
            <person name="Barry K."/>
            <person name="Bills G."/>
            <person name="Bluhm B."/>
            <person name="Cannon C."/>
            <person name="Castanera R."/>
            <person name="Culley D."/>
            <person name="Daum C."/>
            <person name="Ezra D."/>
            <person name="Gonzalez J."/>
            <person name="Henrissat B."/>
            <person name="Kuo A."/>
            <person name="Liang C."/>
            <person name="Lipzen A."/>
            <person name="Lutzoni F."/>
            <person name="Magnuson J."/>
            <person name="Mondo S."/>
            <person name="Nolan M."/>
            <person name="Ohm R."/>
            <person name="Pangilinan J."/>
            <person name="Park H.-J."/>
            <person name="Ramirez L."/>
            <person name="Alfaro M."/>
            <person name="Sun H."/>
            <person name="Tritt A."/>
            <person name="Yoshinaga Y."/>
            <person name="Zwiers L.-H."/>
            <person name="Turgeon B."/>
            <person name="Goodwin S."/>
            <person name="Spatafora J."/>
            <person name="Crous P."/>
            <person name="Grigoriev I."/>
        </authorList>
    </citation>
    <scope>NUCLEOTIDE SEQUENCE</scope>
    <source>
        <strain evidence="9">CBS 115976</strain>
    </source>
</reference>
<evidence type="ECO:0000256" key="1">
    <source>
        <dbReference type="ARBA" id="ARBA00004141"/>
    </source>
</evidence>
<evidence type="ECO:0000256" key="7">
    <source>
        <dbReference type="SAM" id="Phobius"/>
    </source>
</evidence>
<dbReference type="Pfam" id="PF00083">
    <property type="entry name" value="Sugar_tr"/>
    <property type="match status" value="1"/>
</dbReference>
<keyword evidence="5 7" id="KW-1133">Transmembrane helix</keyword>
<feature type="transmembrane region" description="Helical" evidence="7">
    <location>
        <begin position="333"/>
        <end position="356"/>
    </location>
</feature>
<keyword evidence="10" id="KW-1185">Reference proteome</keyword>
<keyword evidence="4 7" id="KW-0812">Transmembrane</keyword>
<feature type="transmembrane region" description="Helical" evidence="7">
    <location>
        <begin position="87"/>
        <end position="106"/>
    </location>
</feature>
<feature type="transmembrane region" description="Helical" evidence="7">
    <location>
        <begin position="304"/>
        <end position="321"/>
    </location>
</feature>
<dbReference type="GO" id="GO:0005351">
    <property type="term" value="F:carbohydrate:proton symporter activity"/>
    <property type="evidence" value="ECO:0007669"/>
    <property type="project" value="TreeGrafter"/>
</dbReference>
<feature type="transmembrane region" description="Helical" evidence="7">
    <location>
        <begin position="268"/>
        <end position="292"/>
    </location>
</feature>
<proteinExistence type="inferred from homology"/>
<dbReference type="Proteomes" id="UP000799302">
    <property type="component" value="Unassembled WGS sequence"/>
</dbReference>
<evidence type="ECO:0000256" key="6">
    <source>
        <dbReference type="ARBA" id="ARBA00023136"/>
    </source>
</evidence>
<dbReference type="InterPro" id="IPR050360">
    <property type="entry name" value="MFS_Sugar_Transporters"/>
</dbReference>
<dbReference type="PROSITE" id="PS50850">
    <property type="entry name" value="MFS"/>
    <property type="match status" value="1"/>
</dbReference>
<evidence type="ECO:0000256" key="2">
    <source>
        <dbReference type="ARBA" id="ARBA00010992"/>
    </source>
</evidence>
<feature type="transmembrane region" description="Helical" evidence="7">
    <location>
        <begin position="12"/>
        <end position="36"/>
    </location>
</feature>
<feature type="transmembrane region" description="Helical" evidence="7">
    <location>
        <begin position="433"/>
        <end position="451"/>
    </location>
</feature>
<evidence type="ECO:0000256" key="5">
    <source>
        <dbReference type="ARBA" id="ARBA00022989"/>
    </source>
</evidence>
<dbReference type="InterPro" id="IPR036259">
    <property type="entry name" value="MFS_trans_sf"/>
</dbReference>
<feature type="transmembrane region" description="Helical" evidence="7">
    <location>
        <begin position="362"/>
        <end position="381"/>
    </location>
</feature>
<evidence type="ECO:0000259" key="8">
    <source>
        <dbReference type="PROSITE" id="PS50850"/>
    </source>
</evidence>
<feature type="transmembrane region" description="Helical" evidence="7">
    <location>
        <begin position="175"/>
        <end position="198"/>
    </location>
</feature>
<dbReference type="GO" id="GO:0016020">
    <property type="term" value="C:membrane"/>
    <property type="evidence" value="ECO:0007669"/>
    <property type="project" value="UniProtKB-SubCell"/>
</dbReference>
<sequence>MGRYFANVFQAAVVPFVALGGWTYGFAFAIFITAIGQPGFYAYFKLDPTSAYTASILGAVNSLFAAGCAVGCIAQGWIGDWLGRKKAIVISQLLALIGGALCAGAINLPMLIVNRFIQGAGLGQSLMLVSLYTSEVSNKYNRGFLSGLTACSLAMGYVCSSFVGFGTFFSKNLLIQWRLPLALACISPVVSLLGIYWIPESPRFLVWKDRKDEAWAILRKLHYNSLDPEEEEARAEFQQIVLQIEFEKSQEVSYIRMFKVPSWRRRSLTAIFLLFATQCTGILGVGNFQILLYDSLGLTGYLPLLFYCFYTLIGTIPNFISTALMDRVGRRRFLLIGYPLLTVTLIIEMVLQRFYVGSTSKAGGAATVAILWIYVGIYGLCIDPIQFTYVAEIFPTALRAKGVGMGLAAYFLGAITFTAPAATAARTIGWKEYFVFIGCNLISIVIIYFYVPETANLSLEEVGELFGDEVVVHLTADGHGIVETEKVAEIEHKEHVKEA</sequence>